<feature type="compositionally biased region" description="Pro residues" evidence="1">
    <location>
        <begin position="209"/>
        <end position="230"/>
    </location>
</feature>
<gene>
    <name evidence="2" type="ORF">Agub_g11399</name>
</gene>
<dbReference type="AlphaFoldDB" id="A0AAD3DZA2"/>
<evidence type="ECO:0000313" key="3">
    <source>
        <dbReference type="Proteomes" id="UP001054857"/>
    </source>
</evidence>
<protein>
    <submittedName>
        <fullName evidence="2">Uncharacterized protein</fullName>
    </submittedName>
</protein>
<feature type="non-terminal residue" evidence="2">
    <location>
        <position position="603"/>
    </location>
</feature>
<reference evidence="2 3" key="1">
    <citation type="journal article" date="2021" name="Sci. Rep.">
        <title>Genome sequencing of the multicellular alga Astrephomene provides insights into convergent evolution of germ-soma differentiation.</title>
        <authorList>
            <person name="Yamashita S."/>
            <person name="Yamamoto K."/>
            <person name="Matsuzaki R."/>
            <person name="Suzuki S."/>
            <person name="Yamaguchi H."/>
            <person name="Hirooka S."/>
            <person name="Minakuchi Y."/>
            <person name="Miyagishima S."/>
            <person name="Kawachi M."/>
            <person name="Toyoda A."/>
            <person name="Nozaki H."/>
        </authorList>
    </citation>
    <scope>NUCLEOTIDE SEQUENCE [LARGE SCALE GENOMIC DNA]</scope>
    <source>
        <strain evidence="2 3">NIES-4017</strain>
    </source>
</reference>
<evidence type="ECO:0000313" key="2">
    <source>
        <dbReference type="EMBL" id="GFR49373.1"/>
    </source>
</evidence>
<sequence length="603" mass="61130">MDCVCCHAKSRCSKSVGLFTRCVVVLAVFSQTWWSFGLSISVNVSGVFEELSLPSASLADGLTVLGTGDGSIWNTRSSVGIVNITAGEVNITNLTILDAALGEASSAASFLVPRVLSLGPSVNITLRNVRMTTSCDQLLQQQQHACGLLPWAAIRITAGWLHVAGWRSGRTRLRNVTLTCGSSGGGGGNLSSPSSSPAGGGTGGGSDQLPPPSPSPSPPPSPAGVAPPTPPCIALAAGSAPELAAALASLADSGTDAAAPPAYITLTANISLTAAAGWPTGPPWPAVTRNVTLAGTPPTASLMRDPQYLVNEGALNGTGSVSQSAAGGADGASTLCCPGDVGIAAATPPVAAGWVWPRVVSVDLAGGVDLLYINKTGTLTVTGLVLENLAVGVPGGSFPMSLVGAQSWAFHVEPPGHLVYVDVLLSFTADEFGYWLYWLTLAASPAADVASQSSWLESFFPRSLQGTQVTAADAIHWPSCDSPRVRFRRTSNVGVPVVFPRRVERSGLGFVLPDTRVPLTHLAGASNCRELAAALGATGDSWKPVIVLTADISLGVTRGSAAAAGSNNSNTTTIATSNTTSSTATSTGSSSSSISNNTSSNTS</sequence>
<organism evidence="2 3">
    <name type="scientific">Astrephomene gubernaculifera</name>
    <dbReference type="NCBI Taxonomy" id="47775"/>
    <lineage>
        <taxon>Eukaryota</taxon>
        <taxon>Viridiplantae</taxon>
        <taxon>Chlorophyta</taxon>
        <taxon>core chlorophytes</taxon>
        <taxon>Chlorophyceae</taxon>
        <taxon>CS clade</taxon>
        <taxon>Chlamydomonadales</taxon>
        <taxon>Astrephomenaceae</taxon>
        <taxon>Astrephomene</taxon>
    </lineage>
</organism>
<proteinExistence type="predicted"/>
<keyword evidence="3" id="KW-1185">Reference proteome</keyword>
<evidence type="ECO:0000256" key="1">
    <source>
        <dbReference type="SAM" id="MobiDB-lite"/>
    </source>
</evidence>
<feature type="region of interest" description="Disordered" evidence="1">
    <location>
        <begin position="182"/>
        <end position="230"/>
    </location>
</feature>
<comment type="caution">
    <text evidence="2">The sequence shown here is derived from an EMBL/GenBank/DDBJ whole genome shotgun (WGS) entry which is preliminary data.</text>
</comment>
<dbReference type="EMBL" id="BMAR01000029">
    <property type="protein sequence ID" value="GFR49373.1"/>
    <property type="molecule type" value="Genomic_DNA"/>
</dbReference>
<accession>A0AAD3DZA2</accession>
<name>A0AAD3DZA2_9CHLO</name>
<feature type="region of interest" description="Disordered" evidence="1">
    <location>
        <begin position="560"/>
        <end position="603"/>
    </location>
</feature>
<dbReference type="Proteomes" id="UP001054857">
    <property type="component" value="Unassembled WGS sequence"/>
</dbReference>